<dbReference type="Proteomes" id="UP000887575">
    <property type="component" value="Unassembled WGS sequence"/>
</dbReference>
<feature type="compositionally biased region" description="Basic and acidic residues" evidence="8">
    <location>
        <begin position="40"/>
        <end position="52"/>
    </location>
</feature>
<dbReference type="PANTHER" id="PTHR10328">
    <property type="entry name" value="PROTEIN MAX MYC-ASSOCIATED FACTOR X"/>
    <property type="match status" value="1"/>
</dbReference>
<reference evidence="11" key="1">
    <citation type="submission" date="2024-02" db="UniProtKB">
        <authorList>
            <consortium name="WormBaseParasite"/>
        </authorList>
    </citation>
    <scope>IDENTIFICATION</scope>
</reference>
<keyword evidence="3" id="KW-0238">DNA-binding</keyword>
<keyword evidence="4" id="KW-0010">Activator</keyword>
<feature type="domain" description="BHLH" evidence="9">
    <location>
        <begin position="42"/>
        <end position="93"/>
    </location>
</feature>
<dbReference type="GO" id="GO:0045944">
    <property type="term" value="P:positive regulation of transcription by RNA polymerase II"/>
    <property type="evidence" value="ECO:0007669"/>
    <property type="project" value="TreeGrafter"/>
</dbReference>
<organism evidence="10 11">
    <name type="scientific">Mesorhabditis belari</name>
    <dbReference type="NCBI Taxonomy" id="2138241"/>
    <lineage>
        <taxon>Eukaryota</taxon>
        <taxon>Metazoa</taxon>
        <taxon>Ecdysozoa</taxon>
        <taxon>Nematoda</taxon>
        <taxon>Chromadorea</taxon>
        <taxon>Rhabditida</taxon>
        <taxon>Rhabditina</taxon>
        <taxon>Rhabditomorpha</taxon>
        <taxon>Rhabditoidea</taxon>
        <taxon>Rhabditidae</taxon>
        <taxon>Mesorhabditinae</taxon>
        <taxon>Mesorhabditis</taxon>
    </lineage>
</organism>
<dbReference type="InterPro" id="IPR036638">
    <property type="entry name" value="HLH_DNA-bd_sf"/>
</dbReference>
<evidence type="ECO:0000256" key="2">
    <source>
        <dbReference type="ARBA" id="ARBA00023015"/>
    </source>
</evidence>
<dbReference type="PANTHER" id="PTHR10328:SF3">
    <property type="entry name" value="PROTEIN MAX"/>
    <property type="match status" value="1"/>
</dbReference>
<evidence type="ECO:0000256" key="8">
    <source>
        <dbReference type="SAM" id="MobiDB-lite"/>
    </source>
</evidence>
<dbReference type="CDD" id="cd11406">
    <property type="entry name" value="bHLHzip_Max"/>
    <property type="match status" value="1"/>
</dbReference>
<evidence type="ECO:0000256" key="1">
    <source>
        <dbReference type="ARBA" id="ARBA00007628"/>
    </source>
</evidence>
<dbReference type="SUPFAM" id="SSF47459">
    <property type="entry name" value="HLH, helix-loop-helix DNA-binding domain"/>
    <property type="match status" value="1"/>
</dbReference>
<dbReference type="SMART" id="SM00353">
    <property type="entry name" value="HLH"/>
    <property type="match status" value="1"/>
</dbReference>
<evidence type="ECO:0000256" key="7">
    <source>
        <dbReference type="SAM" id="Coils"/>
    </source>
</evidence>
<dbReference type="GO" id="GO:0003677">
    <property type="term" value="F:DNA binding"/>
    <property type="evidence" value="ECO:0007669"/>
    <property type="project" value="UniProtKB-KW"/>
</dbReference>
<keyword evidence="10" id="KW-1185">Reference proteome</keyword>
<evidence type="ECO:0000256" key="4">
    <source>
        <dbReference type="ARBA" id="ARBA00023159"/>
    </source>
</evidence>
<evidence type="ECO:0000313" key="11">
    <source>
        <dbReference type="WBParaSite" id="MBELARI_LOCUS9085"/>
    </source>
</evidence>
<dbReference type="PROSITE" id="PS50888">
    <property type="entry name" value="BHLH"/>
    <property type="match status" value="1"/>
</dbReference>
<evidence type="ECO:0000256" key="3">
    <source>
        <dbReference type="ARBA" id="ARBA00023125"/>
    </source>
</evidence>
<evidence type="ECO:0000256" key="5">
    <source>
        <dbReference type="ARBA" id="ARBA00023163"/>
    </source>
</evidence>
<name>A0AAF3FPE2_9BILA</name>
<keyword evidence="5" id="KW-0804">Transcription</keyword>
<accession>A0AAF3FPE2</accession>
<evidence type="ECO:0000256" key="6">
    <source>
        <dbReference type="ARBA" id="ARBA00023242"/>
    </source>
</evidence>
<protein>
    <submittedName>
        <fullName evidence="11">BHLH domain-containing protein</fullName>
    </submittedName>
</protein>
<dbReference type="FunFam" id="4.10.280.10:FF:000019">
    <property type="entry name" value="Myc proto-oncogene protein"/>
    <property type="match status" value="1"/>
</dbReference>
<keyword evidence="7" id="KW-0175">Coiled coil</keyword>
<dbReference type="GO" id="GO:0090575">
    <property type="term" value="C:RNA polymerase II transcription regulator complex"/>
    <property type="evidence" value="ECO:0007669"/>
    <property type="project" value="TreeGrafter"/>
</dbReference>
<feature type="compositionally biased region" description="Basic and acidic residues" evidence="8">
    <location>
        <begin position="1"/>
        <end position="16"/>
    </location>
</feature>
<dbReference type="Gene3D" id="4.10.280.10">
    <property type="entry name" value="Helix-loop-helix DNA-binding domain"/>
    <property type="match status" value="1"/>
</dbReference>
<dbReference type="InterPro" id="IPR011598">
    <property type="entry name" value="bHLH_dom"/>
</dbReference>
<dbReference type="GO" id="GO:0046983">
    <property type="term" value="F:protein dimerization activity"/>
    <property type="evidence" value="ECO:0007669"/>
    <property type="project" value="InterPro"/>
</dbReference>
<dbReference type="Pfam" id="PF00010">
    <property type="entry name" value="HLH"/>
    <property type="match status" value="1"/>
</dbReference>
<proteinExistence type="inferred from homology"/>
<keyword evidence="6" id="KW-0539">Nucleus</keyword>
<feature type="region of interest" description="Disordered" evidence="8">
    <location>
        <begin position="1"/>
        <end position="52"/>
    </location>
</feature>
<keyword evidence="2" id="KW-0805">Transcription regulation</keyword>
<dbReference type="WBParaSite" id="MBELARI_LOCUS9085">
    <property type="protein sequence ID" value="MBELARI_LOCUS9085"/>
    <property type="gene ID" value="MBELARI_LOCUS9085"/>
</dbReference>
<evidence type="ECO:0000259" key="9">
    <source>
        <dbReference type="PROSITE" id="PS50888"/>
    </source>
</evidence>
<evidence type="ECO:0000313" key="10">
    <source>
        <dbReference type="Proteomes" id="UP000887575"/>
    </source>
</evidence>
<dbReference type="AlphaFoldDB" id="A0AAF3FPE2"/>
<sequence>MTSAFLEKHDSIDSQRSRKRQHSDDVDLSDDDIISTPSVEEDRRAHHNELERRRRDHIKDHFMTLKGAIPLLDGEKSSRALILKRAVEYISILQSKLNENQMHVEQLKRRNEQLEAKLCQREQLVVDPMISLQSSQISQIATTSASRPILSLLPLSTAMPTIPVPTSPPSIPALPGLSFNNLSPSDLLQLTQAILATSSTSTLPQSSPPFPSPISAPFSSTPLFSPNLQILSLNEPNFSTNRAMTVPY</sequence>
<comment type="similarity">
    <text evidence="1">Belongs to the MAX family.</text>
</comment>
<feature type="coiled-coil region" evidence="7">
    <location>
        <begin position="90"/>
        <end position="117"/>
    </location>
</feature>
<dbReference type="GO" id="GO:0003700">
    <property type="term" value="F:DNA-binding transcription factor activity"/>
    <property type="evidence" value="ECO:0007669"/>
    <property type="project" value="TreeGrafter"/>
</dbReference>